<keyword evidence="2" id="KW-0732">Signal</keyword>
<evidence type="ECO:0000256" key="2">
    <source>
        <dbReference type="SAM" id="SignalP"/>
    </source>
</evidence>
<feature type="chain" id="PRO_5008258209" evidence="2">
    <location>
        <begin position="33"/>
        <end position="330"/>
    </location>
</feature>
<dbReference type="RefSeq" id="WP_066354782.1">
    <property type="nucleotide sequence ID" value="NZ_CBCSFJ010000032.1"/>
</dbReference>
<dbReference type="PANTHER" id="PTHR42928">
    <property type="entry name" value="TRICARBOXYLATE-BINDING PROTEIN"/>
    <property type="match status" value="1"/>
</dbReference>
<accession>A0A193FMT7</accession>
<name>A0A193FMT7_9BORD</name>
<reference evidence="5 6" key="1">
    <citation type="submission" date="2016-06" db="EMBL/GenBank/DDBJ databases">
        <title>Complete genome sequences of Bordetella bronchialis and Bordetella flabilis.</title>
        <authorList>
            <person name="LiPuma J.J."/>
            <person name="Spilker T."/>
        </authorList>
    </citation>
    <scope>NUCLEOTIDE SEQUENCE [LARGE SCALE GENOMIC DNA]</scope>
    <source>
        <strain evidence="4 6">AU17976</strain>
        <strain evidence="3 5">AU3182</strain>
    </source>
</reference>
<dbReference type="AlphaFoldDB" id="A0A193FMT7"/>
<dbReference type="Proteomes" id="UP000091897">
    <property type="component" value="Chromosome"/>
</dbReference>
<dbReference type="SUPFAM" id="SSF53850">
    <property type="entry name" value="Periplasmic binding protein-like II"/>
    <property type="match status" value="1"/>
</dbReference>
<proteinExistence type="inferred from homology"/>
<dbReference type="Proteomes" id="UP000092213">
    <property type="component" value="Chromosome"/>
</dbReference>
<evidence type="ECO:0000313" key="3">
    <source>
        <dbReference type="EMBL" id="ANN68414.1"/>
    </source>
</evidence>
<dbReference type="CDD" id="cd13578">
    <property type="entry name" value="PBP2_Bug27"/>
    <property type="match status" value="1"/>
</dbReference>
<dbReference type="InterPro" id="IPR005064">
    <property type="entry name" value="BUG"/>
</dbReference>
<organism evidence="4 6">
    <name type="scientific">Bordetella bronchialis</name>
    <dbReference type="NCBI Taxonomy" id="463025"/>
    <lineage>
        <taxon>Bacteria</taxon>
        <taxon>Pseudomonadati</taxon>
        <taxon>Pseudomonadota</taxon>
        <taxon>Betaproteobacteria</taxon>
        <taxon>Burkholderiales</taxon>
        <taxon>Alcaligenaceae</taxon>
        <taxon>Bordetella</taxon>
    </lineage>
</organism>
<sequence length="330" mass="34760">MDISLPFSRRRAAALAACCLALAGLAAPAARAAFPERPIRLVVPFPPGGGTDLVARQLAEGMTQNLGQTVVVENRGGGSTIIGTEAVAKAQPDGYTLLLATFAHAVNPALHKKLPYSTFDAFAPVALIGRSPNVLVVSPKAPFKTVQELLAYARAHPGKLTFGSYGNGTSAHLAGEMFKSLARVDMVHVPYRGSGPALTDLMGGQIDLMFSTVSSVAQLVKNGQLRALAVTSAQRSPSHPDWPTVAESGVPGYVVESWYGVYAPAGTPADAIARLNAALKVAVQGAGFRRNVEEEGLRIDVGDPRQLDTFVRGEAQRWEKIIKDAGIAEQ</sequence>
<dbReference type="PANTHER" id="PTHR42928:SF5">
    <property type="entry name" value="BLR1237 PROTEIN"/>
    <property type="match status" value="1"/>
</dbReference>
<dbReference type="Gene3D" id="3.40.190.150">
    <property type="entry name" value="Bordetella uptake gene, domain 1"/>
    <property type="match status" value="1"/>
</dbReference>
<dbReference type="PIRSF" id="PIRSF017082">
    <property type="entry name" value="YflP"/>
    <property type="match status" value="1"/>
</dbReference>
<dbReference type="Pfam" id="PF03401">
    <property type="entry name" value="TctC"/>
    <property type="match status" value="1"/>
</dbReference>
<dbReference type="PROSITE" id="PS51318">
    <property type="entry name" value="TAT"/>
    <property type="match status" value="1"/>
</dbReference>
<dbReference type="KEGG" id="bbro:BAU06_20815"/>
<dbReference type="Gene3D" id="3.40.190.10">
    <property type="entry name" value="Periplasmic binding protein-like II"/>
    <property type="match status" value="1"/>
</dbReference>
<dbReference type="InterPro" id="IPR006311">
    <property type="entry name" value="TAT_signal"/>
</dbReference>
<evidence type="ECO:0000313" key="4">
    <source>
        <dbReference type="EMBL" id="ANN73555.1"/>
    </source>
</evidence>
<gene>
    <name evidence="3" type="ORF">BAU06_20815</name>
    <name evidence="4" type="ORF">BAU08_21345</name>
</gene>
<feature type="signal peptide" evidence="2">
    <location>
        <begin position="1"/>
        <end position="32"/>
    </location>
</feature>
<dbReference type="STRING" id="463025.BAU08_21345"/>
<dbReference type="OrthoDB" id="8678477at2"/>
<dbReference type="EMBL" id="CP016170">
    <property type="protein sequence ID" value="ANN68414.1"/>
    <property type="molecule type" value="Genomic_DNA"/>
</dbReference>
<dbReference type="InterPro" id="IPR042100">
    <property type="entry name" value="Bug_dom1"/>
</dbReference>
<keyword evidence="5" id="KW-1185">Reference proteome</keyword>
<evidence type="ECO:0000313" key="5">
    <source>
        <dbReference type="Proteomes" id="UP000091897"/>
    </source>
</evidence>
<evidence type="ECO:0000256" key="1">
    <source>
        <dbReference type="ARBA" id="ARBA00006987"/>
    </source>
</evidence>
<evidence type="ECO:0000313" key="6">
    <source>
        <dbReference type="Proteomes" id="UP000092213"/>
    </source>
</evidence>
<protein>
    <submittedName>
        <fullName evidence="4">LacI family transcriptional regulator</fullName>
    </submittedName>
</protein>
<dbReference type="EMBL" id="CP016171">
    <property type="protein sequence ID" value="ANN73555.1"/>
    <property type="molecule type" value="Genomic_DNA"/>
</dbReference>
<comment type="similarity">
    <text evidence="1">Belongs to the UPF0065 (bug) family.</text>
</comment>